<dbReference type="EMBL" id="CP011005">
    <property type="protein sequence ID" value="AJT43223.1"/>
    <property type="molecule type" value="Genomic_DNA"/>
</dbReference>
<dbReference type="InterPro" id="IPR011664">
    <property type="entry name" value="Abi_system_AbiD/AbiF-like"/>
</dbReference>
<gene>
    <name evidence="1" type="ORF">UM93_16540</name>
</gene>
<sequence>MVEYTKEWLSIEEQVNKLRSRGVEVTDSAACKRLLLATGYYRLTGYLYPFRKSMVWTDGNGKEVRTILSDYQPGTSVTQVQKLIDFDRKLRLLILDGIERVEVSLRMQIGYILGQRSPYAHLAESTFIAGFTEQILIEDESEEEGSGHTTSKFDQWKAHLRHSQDSSKEEFVKHFTNKYDGNLPIWVLTEIMELGQLGKLYRALQNDLATAIAEAFEVPRKQWMSSWVASLNYVRNVAAHHARLFNRKLVYPPSRPPNNQIPLLAHLRSGEMPKEFGVYSAFAVIAYLLRTIEPGSAWPKRVATLVADFPESAQLSKRSMGFPDNWLQEQLWTVSDDSSV</sequence>
<organism evidence="1 2">
    <name type="scientific">Psychromicrobium lacuslunae</name>
    <dbReference type="NCBI Taxonomy" id="1618207"/>
    <lineage>
        <taxon>Bacteria</taxon>
        <taxon>Bacillati</taxon>
        <taxon>Actinomycetota</taxon>
        <taxon>Actinomycetes</taxon>
        <taxon>Micrococcales</taxon>
        <taxon>Micrococcaceae</taxon>
        <taxon>Psychromicrobium</taxon>
    </lineage>
</organism>
<name>A0A0D4C3P7_9MICC</name>
<proteinExistence type="predicted"/>
<dbReference type="Proteomes" id="UP000061839">
    <property type="component" value="Chromosome"/>
</dbReference>
<accession>A0A0D4C3P7</accession>
<reference evidence="1 2" key="1">
    <citation type="journal article" date="2015" name="Genome Announc.">
        <title>Complete Genome Sequencing of Protease-Producing Novel Arthrobacter sp. Strain IHBB 11108 Using PacBio Single-Molecule Real-Time Sequencing Technology.</title>
        <authorList>
            <person name="Kiran S."/>
            <person name="Swarnkar M.K."/>
            <person name="Pal M."/>
            <person name="Thakur R."/>
            <person name="Tewari R."/>
            <person name="Singh A.K."/>
            <person name="Gulati A."/>
        </authorList>
    </citation>
    <scope>NUCLEOTIDE SEQUENCE [LARGE SCALE GENOMIC DNA]</scope>
    <source>
        <strain evidence="1 2">IHBB 11108</strain>
    </source>
</reference>
<dbReference type="RefSeq" id="WP_052664003.1">
    <property type="nucleotide sequence ID" value="NZ_CP011005.1"/>
</dbReference>
<dbReference type="AlphaFoldDB" id="A0A0D4C3P7"/>
<dbReference type="HOGENOM" id="CLU_044962_2_1_11"/>
<keyword evidence="2" id="KW-1185">Reference proteome</keyword>
<dbReference type="STRING" id="1618207.UM93_16540"/>
<evidence type="ECO:0000313" key="1">
    <source>
        <dbReference type="EMBL" id="AJT43223.1"/>
    </source>
</evidence>
<dbReference type="PATRIC" id="fig|1618207.4.peg.3361"/>
<dbReference type="KEGG" id="ari:UM93_16540"/>
<protein>
    <submittedName>
        <fullName evidence="1">Abortive phage infection protein</fullName>
    </submittedName>
</protein>
<dbReference type="PIRSF" id="PIRSF034934">
    <property type="entry name" value="AbiF_AbiD"/>
    <property type="match status" value="1"/>
</dbReference>
<dbReference type="Pfam" id="PF07751">
    <property type="entry name" value="Abi_2"/>
    <property type="match status" value="1"/>
</dbReference>
<dbReference type="InterPro" id="IPR017034">
    <property type="entry name" value="Abi_system_AbiD/AbiF"/>
</dbReference>
<evidence type="ECO:0000313" key="2">
    <source>
        <dbReference type="Proteomes" id="UP000061839"/>
    </source>
</evidence>